<dbReference type="InterPro" id="IPR011650">
    <property type="entry name" value="Peptidase_M20_dimer"/>
</dbReference>
<dbReference type="SUPFAM" id="SSF55031">
    <property type="entry name" value="Bacterial exopeptidase dimerisation domain"/>
    <property type="match status" value="1"/>
</dbReference>
<dbReference type="Gene3D" id="3.30.70.360">
    <property type="match status" value="1"/>
</dbReference>
<protein>
    <submittedName>
        <fullName evidence="7">M20/M25/M40 family metallo-hydrolase</fullName>
    </submittedName>
</protein>
<dbReference type="InterPro" id="IPR047177">
    <property type="entry name" value="Pept_M20A"/>
</dbReference>
<evidence type="ECO:0000256" key="2">
    <source>
        <dbReference type="ARBA" id="ARBA00022670"/>
    </source>
</evidence>
<dbReference type="Pfam" id="PF07687">
    <property type="entry name" value="M20_dimer"/>
    <property type="match status" value="1"/>
</dbReference>
<evidence type="ECO:0000256" key="5">
    <source>
        <dbReference type="ARBA" id="ARBA00022833"/>
    </source>
</evidence>
<dbReference type="SUPFAM" id="SSF53187">
    <property type="entry name" value="Zn-dependent exopeptidases"/>
    <property type="match status" value="1"/>
</dbReference>
<feature type="domain" description="Peptidase M20 dimerisation" evidence="6">
    <location>
        <begin position="212"/>
        <end position="357"/>
    </location>
</feature>
<organism evidence="7 8">
    <name type="scientific">Pseudoclavibacter chungangensis</name>
    <dbReference type="NCBI Taxonomy" id="587635"/>
    <lineage>
        <taxon>Bacteria</taxon>
        <taxon>Bacillati</taxon>
        <taxon>Actinomycetota</taxon>
        <taxon>Actinomycetes</taxon>
        <taxon>Micrococcales</taxon>
        <taxon>Microbacteriaceae</taxon>
        <taxon>Pseudoclavibacter</taxon>
    </lineage>
</organism>
<dbReference type="InterPro" id="IPR002933">
    <property type="entry name" value="Peptidase_M20"/>
</dbReference>
<evidence type="ECO:0000256" key="3">
    <source>
        <dbReference type="ARBA" id="ARBA00022723"/>
    </source>
</evidence>
<comment type="caution">
    <text evidence="7">The sequence shown here is derived from an EMBL/GenBank/DDBJ whole genome shotgun (WGS) entry which is preliminary data.</text>
</comment>
<dbReference type="Proteomes" id="UP000467240">
    <property type="component" value="Unassembled WGS sequence"/>
</dbReference>
<gene>
    <name evidence="7" type="ORF">F8O01_01275</name>
</gene>
<evidence type="ECO:0000259" key="6">
    <source>
        <dbReference type="Pfam" id="PF07687"/>
    </source>
</evidence>
<dbReference type="InterPro" id="IPR036264">
    <property type="entry name" value="Bact_exopeptidase_dim_dom"/>
</dbReference>
<accession>A0A7J5C1W5</accession>
<keyword evidence="3" id="KW-0479">Metal-binding</keyword>
<comment type="similarity">
    <text evidence="1">Belongs to the peptidase M20A family.</text>
</comment>
<dbReference type="PANTHER" id="PTHR45962">
    <property type="entry name" value="N-FATTY-ACYL-AMINO ACID SYNTHASE/HYDROLASE PM20D1"/>
    <property type="match status" value="1"/>
</dbReference>
<keyword evidence="4 7" id="KW-0378">Hydrolase</keyword>
<keyword evidence="8" id="KW-1185">Reference proteome</keyword>
<keyword evidence="2" id="KW-0645">Protease</keyword>
<dbReference type="EMBL" id="WBJZ01000001">
    <property type="protein sequence ID" value="KAB1662604.1"/>
    <property type="molecule type" value="Genomic_DNA"/>
</dbReference>
<dbReference type="Gene3D" id="1.10.150.900">
    <property type="match status" value="1"/>
</dbReference>
<dbReference type="Pfam" id="PF01546">
    <property type="entry name" value="Peptidase_M20"/>
    <property type="match status" value="1"/>
</dbReference>
<dbReference type="OrthoDB" id="3665926at2"/>
<evidence type="ECO:0000256" key="1">
    <source>
        <dbReference type="ARBA" id="ARBA00006247"/>
    </source>
</evidence>
<evidence type="ECO:0000313" key="8">
    <source>
        <dbReference type="Proteomes" id="UP000467240"/>
    </source>
</evidence>
<dbReference type="AlphaFoldDB" id="A0A7J5C1W5"/>
<evidence type="ECO:0000313" key="7">
    <source>
        <dbReference type="EMBL" id="KAB1662604.1"/>
    </source>
</evidence>
<keyword evidence="5" id="KW-0862">Zinc</keyword>
<dbReference type="PANTHER" id="PTHR45962:SF1">
    <property type="entry name" value="N-FATTY-ACYL-AMINO ACID SYNTHASE_HYDROLASE PM20D1"/>
    <property type="match status" value="1"/>
</dbReference>
<dbReference type="RefSeq" id="WP_158039037.1">
    <property type="nucleotide sequence ID" value="NZ_JACCFV010000001.1"/>
</dbReference>
<sequence>MSSSDVDAGPLAAEHLAALIRIPTVSASPTGVDATTHARAHAAHIAELHAVLSEMYPRLHAATTVRTIGRTGRLWHLPGGGTAAGARPTAPLVLMAHADVVPADEADGWTHPPFAGVVRDGTVFGRGTLDDKGALVVALEAFEGLLTEAWTPPRDVLVWVGGDEEVFGSDAREFAAWLREQDVRPWLVLDEGGAVVDAPLPFIDVEAAMVGVGEKGVMAVRLEATGDPGHASAPAGRSATERIARAVLRLRARPFPARLPEPARAMLRAFVPHATGPSRQLLRLLVAVPALTAFLFARLGGDAAALVRTTVAPTMLRGGTAVNVLPSTASATLNLRLALGTSTASAARRIARVVGDRSVRVVVMEREEATPAAPSDNAQFAAIRDAVAQAYPGAVVVPYIALAATDARHLQRDALETYRFAPLRMSTAQRATIHGVDERVEVDALARGVRFFRALLEDLR</sequence>
<dbReference type="GO" id="GO:0006508">
    <property type="term" value="P:proteolysis"/>
    <property type="evidence" value="ECO:0007669"/>
    <property type="project" value="UniProtKB-KW"/>
</dbReference>
<reference evidence="7 8" key="1">
    <citation type="submission" date="2019-09" db="EMBL/GenBank/DDBJ databases">
        <title>Phylogeny of genus Pseudoclavibacter and closely related genus.</title>
        <authorList>
            <person name="Li Y."/>
        </authorList>
    </citation>
    <scope>NUCLEOTIDE SEQUENCE [LARGE SCALE GENOMIC DNA]</scope>
    <source>
        <strain evidence="7 8">DSM 23821</strain>
    </source>
</reference>
<name>A0A7J5C1W5_9MICO</name>
<dbReference type="GO" id="GO:0046872">
    <property type="term" value="F:metal ion binding"/>
    <property type="evidence" value="ECO:0007669"/>
    <property type="project" value="UniProtKB-KW"/>
</dbReference>
<proteinExistence type="inferred from homology"/>
<dbReference type="GO" id="GO:0008233">
    <property type="term" value="F:peptidase activity"/>
    <property type="evidence" value="ECO:0007669"/>
    <property type="project" value="UniProtKB-KW"/>
</dbReference>
<dbReference type="Gene3D" id="3.40.630.10">
    <property type="entry name" value="Zn peptidases"/>
    <property type="match status" value="1"/>
</dbReference>
<evidence type="ECO:0000256" key="4">
    <source>
        <dbReference type="ARBA" id="ARBA00022801"/>
    </source>
</evidence>